<dbReference type="RefSeq" id="WP_313765925.1">
    <property type="nucleotide sequence ID" value="NZ_BAAAVH010000012.1"/>
</dbReference>
<name>A0ABW1EW85_9ACTN</name>
<comment type="caution">
    <text evidence="2">The sequence shown here is derived from an EMBL/GenBank/DDBJ whole genome shotgun (WGS) entry which is preliminary data.</text>
</comment>
<proteinExistence type="predicted"/>
<dbReference type="EMBL" id="JBHSOD010000014">
    <property type="protein sequence ID" value="MFC5886095.1"/>
    <property type="molecule type" value="Genomic_DNA"/>
</dbReference>
<reference evidence="3" key="1">
    <citation type="journal article" date="2019" name="Int. J. Syst. Evol. Microbiol.">
        <title>The Global Catalogue of Microorganisms (GCM) 10K type strain sequencing project: providing services to taxonomists for standard genome sequencing and annotation.</title>
        <authorList>
            <consortium name="The Broad Institute Genomics Platform"/>
            <consortium name="The Broad Institute Genome Sequencing Center for Infectious Disease"/>
            <person name="Wu L."/>
            <person name="Ma J."/>
        </authorList>
    </citation>
    <scope>NUCLEOTIDE SEQUENCE [LARGE SCALE GENOMIC DNA]</scope>
    <source>
        <strain evidence="3">CGMCC 4.1469</strain>
    </source>
</reference>
<keyword evidence="3" id="KW-1185">Reference proteome</keyword>
<protein>
    <submittedName>
        <fullName evidence="2">Uncharacterized protein</fullName>
    </submittedName>
</protein>
<evidence type="ECO:0000256" key="1">
    <source>
        <dbReference type="SAM" id="MobiDB-lite"/>
    </source>
</evidence>
<evidence type="ECO:0000313" key="3">
    <source>
        <dbReference type="Proteomes" id="UP001596067"/>
    </source>
</evidence>
<organism evidence="2 3">
    <name type="scientific">Kitasatospora aburaviensis</name>
    <dbReference type="NCBI Taxonomy" id="67265"/>
    <lineage>
        <taxon>Bacteria</taxon>
        <taxon>Bacillati</taxon>
        <taxon>Actinomycetota</taxon>
        <taxon>Actinomycetes</taxon>
        <taxon>Kitasatosporales</taxon>
        <taxon>Streptomycetaceae</taxon>
        <taxon>Kitasatospora</taxon>
    </lineage>
</organism>
<accession>A0ABW1EW85</accession>
<evidence type="ECO:0000313" key="2">
    <source>
        <dbReference type="EMBL" id="MFC5886095.1"/>
    </source>
</evidence>
<sequence length="66" mass="6587">MCARFPPPEVAVAVGLAGAVGAPPGAEAEGEADGLPEAPGVGRRARGTAPHRARPRPKIACKAAYD</sequence>
<feature type="compositionally biased region" description="Basic residues" evidence="1">
    <location>
        <begin position="43"/>
        <end position="59"/>
    </location>
</feature>
<gene>
    <name evidence="2" type="ORF">ACFP0N_14075</name>
</gene>
<feature type="region of interest" description="Disordered" evidence="1">
    <location>
        <begin position="20"/>
        <end position="66"/>
    </location>
</feature>
<dbReference type="Proteomes" id="UP001596067">
    <property type="component" value="Unassembled WGS sequence"/>
</dbReference>